<protein>
    <submittedName>
        <fullName evidence="2">Uncharacterized protein</fullName>
    </submittedName>
</protein>
<sequence length="117" mass="12345">MDNATFTISPAITHTSAHEQPTRSSTGGAEGVSVRCGVAGPEDACTVRSTVTSAYGGAEGVDAVGAEGGTGCRPWCGMRTGEGESGSTAQRQSWRHGSMRWLHVEGRRRLHTEGRQW</sequence>
<reference evidence="2" key="2">
    <citation type="submission" date="2021-02" db="EMBL/GenBank/DDBJ databases">
        <authorList>
            <person name="Kimball J.A."/>
            <person name="Haas M.W."/>
            <person name="Macchietto M."/>
            <person name="Kono T."/>
            <person name="Duquette J."/>
            <person name="Shao M."/>
        </authorList>
    </citation>
    <scope>NUCLEOTIDE SEQUENCE</scope>
    <source>
        <tissue evidence="2">Fresh leaf tissue</tissue>
    </source>
</reference>
<feature type="compositionally biased region" description="Polar residues" evidence="1">
    <location>
        <begin position="1"/>
        <end position="15"/>
    </location>
</feature>
<dbReference type="EMBL" id="JAAALK010000080">
    <property type="protein sequence ID" value="KAG8095243.1"/>
    <property type="molecule type" value="Genomic_DNA"/>
</dbReference>
<dbReference type="AlphaFoldDB" id="A0A8J5WR62"/>
<accession>A0A8J5WR62</accession>
<keyword evidence="3" id="KW-1185">Reference proteome</keyword>
<evidence type="ECO:0000313" key="3">
    <source>
        <dbReference type="Proteomes" id="UP000729402"/>
    </source>
</evidence>
<evidence type="ECO:0000256" key="1">
    <source>
        <dbReference type="SAM" id="MobiDB-lite"/>
    </source>
</evidence>
<proteinExistence type="predicted"/>
<evidence type="ECO:0000313" key="2">
    <source>
        <dbReference type="EMBL" id="KAG8095243.1"/>
    </source>
</evidence>
<name>A0A8J5WR62_ZIZPA</name>
<gene>
    <name evidence="2" type="ORF">GUJ93_ZPchr0012g20850</name>
</gene>
<dbReference type="Proteomes" id="UP000729402">
    <property type="component" value="Unassembled WGS sequence"/>
</dbReference>
<comment type="caution">
    <text evidence="2">The sequence shown here is derived from an EMBL/GenBank/DDBJ whole genome shotgun (WGS) entry which is preliminary data.</text>
</comment>
<organism evidence="2 3">
    <name type="scientific">Zizania palustris</name>
    <name type="common">Northern wild rice</name>
    <dbReference type="NCBI Taxonomy" id="103762"/>
    <lineage>
        <taxon>Eukaryota</taxon>
        <taxon>Viridiplantae</taxon>
        <taxon>Streptophyta</taxon>
        <taxon>Embryophyta</taxon>
        <taxon>Tracheophyta</taxon>
        <taxon>Spermatophyta</taxon>
        <taxon>Magnoliopsida</taxon>
        <taxon>Liliopsida</taxon>
        <taxon>Poales</taxon>
        <taxon>Poaceae</taxon>
        <taxon>BOP clade</taxon>
        <taxon>Oryzoideae</taxon>
        <taxon>Oryzeae</taxon>
        <taxon>Zizaniinae</taxon>
        <taxon>Zizania</taxon>
    </lineage>
</organism>
<feature type="region of interest" description="Disordered" evidence="1">
    <location>
        <begin position="1"/>
        <end position="33"/>
    </location>
</feature>
<reference evidence="2" key="1">
    <citation type="journal article" date="2021" name="bioRxiv">
        <title>Whole Genome Assembly and Annotation of Northern Wild Rice, Zizania palustris L., Supports a Whole Genome Duplication in the Zizania Genus.</title>
        <authorList>
            <person name="Haas M."/>
            <person name="Kono T."/>
            <person name="Macchietto M."/>
            <person name="Millas R."/>
            <person name="McGilp L."/>
            <person name="Shao M."/>
            <person name="Duquette J."/>
            <person name="Hirsch C.N."/>
            <person name="Kimball J."/>
        </authorList>
    </citation>
    <scope>NUCLEOTIDE SEQUENCE</scope>
    <source>
        <tissue evidence="2">Fresh leaf tissue</tissue>
    </source>
</reference>